<feature type="region of interest" description="Disordered" evidence="1">
    <location>
        <begin position="448"/>
        <end position="551"/>
    </location>
</feature>
<dbReference type="Proteomes" id="UP000184097">
    <property type="component" value="Unassembled WGS sequence"/>
</dbReference>
<dbReference type="EMBL" id="FRDH01000004">
    <property type="protein sequence ID" value="SHN54450.1"/>
    <property type="molecule type" value="Genomic_DNA"/>
</dbReference>
<proteinExistence type="predicted"/>
<feature type="compositionally biased region" description="Acidic residues" evidence="1">
    <location>
        <begin position="448"/>
        <end position="477"/>
    </location>
</feature>
<evidence type="ECO:0000313" key="2">
    <source>
        <dbReference type="EMBL" id="SHN54450.1"/>
    </source>
</evidence>
<accession>A0A1M7S7N4</accession>
<feature type="compositionally biased region" description="Acidic residues" evidence="1">
    <location>
        <begin position="332"/>
        <end position="355"/>
    </location>
</feature>
<organism evidence="2 3">
    <name type="scientific">Butyrivibrio hungatei DSM 14810</name>
    <dbReference type="NCBI Taxonomy" id="1121132"/>
    <lineage>
        <taxon>Bacteria</taxon>
        <taxon>Bacillati</taxon>
        <taxon>Bacillota</taxon>
        <taxon>Clostridia</taxon>
        <taxon>Lachnospirales</taxon>
        <taxon>Lachnospiraceae</taxon>
        <taxon>Butyrivibrio</taxon>
    </lineage>
</organism>
<dbReference type="AlphaFoldDB" id="A0A1M7S7N4"/>
<name>A0A1M7S7N4_9FIRM</name>
<feature type="compositionally biased region" description="Acidic residues" evidence="1">
    <location>
        <begin position="501"/>
        <end position="533"/>
    </location>
</feature>
<gene>
    <name evidence="2" type="ORF">SAMN02745247_01243</name>
</gene>
<reference evidence="2 3" key="1">
    <citation type="submission" date="2016-12" db="EMBL/GenBank/DDBJ databases">
        <authorList>
            <person name="Song W.-J."/>
            <person name="Kurnit D.M."/>
        </authorList>
    </citation>
    <scope>NUCLEOTIDE SEQUENCE [LARGE SCALE GENOMIC DNA]</scope>
    <source>
        <strain evidence="2 3">DSM 14810</strain>
    </source>
</reference>
<evidence type="ECO:0000256" key="1">
    <source>
        <dbReference type="SAM" id="MobiDB-lite"/>
    </source>
</evidence>
<feature type="region of interest" description="Disordered" evidence="1">
    <location>
        <begin position="332"/>
        <end position="364"/>
    </location>
</feature>
<sequence>MIILFSLVSYMRVSANETVSMASLPVSSSEMDKFGYDFTGFSIDRETLLVMIRSSISNLSAERESADSDRANELSRRIDGLTSAYDFVANMEEEKLYLSDENGEVIGGDNSLYSILGLMLGGVERLDVDADYDMTPREIIVNGRGSRSVFFKNDAYYADYEGTEEITNVNEGLDEVITGDTESGHLKGFYLGEEDLPICDADGNLMIDDSILALFENTLTFDIYGRYYRHMQVMRSDRYDLVSDEDRGNEEVSVDYYSDDNRIYLDSDFTEEAGSISIPFIDTDGDVRSWSLYDEVIDADGNSSFTAIWTFEPVVGSRVASIEILEREEEIVEEIEPEAETESANDETEGEPEEGTGEKPAVQGARRIQKYPEVIVYTENYIAGYVAKNMSGEAVFTVGPDGSINMDQTSIEVETVDVHEIIAEEIAKWEAENKIVEEDEAAVLAISEEDVEDAATESSSLDEEAEDDETASDEEVNPDAASFDGEGGNAEPEEVAPVAEPEVEPEAEPEPEPEPEPEQEPEPEEGDSEEPSEDAMAPDKFEMEEPEIEED</sequence>
<protein>
    <submittedName>
        <fullName evidence="2">Uncharacterized protein</fullName>
    </submittedName>
</protein>
<evidence type="ECO:0000313" key="3">
    <source>
        <dbReference type="Proteomes" id="UP000184097"/>
    </source>
</evidence>